<dbReference type="OrthoDB" id="288942at2759"/>
<reference evidence="1 2" key="1">
    <citation type="journal article" date="2016" name="BMC Genomics">
        <title>Comparative genomic and transcriptomic analyses of the Fuzhuan brick tea-fermentation fungus Aspergillus cristatus.</title>
        <authorList>
            <person name="Ge Y."/>
            <person name="Wang Y."/>
            <person name="Liu Y."/>
            <person name="Tan Y."/>
            <person name="Ren X."/>
            <person name="Zhang X."/>
            <person name="Hyde K.D."/>
            <person name="Liu Y."/>
            <person name="Liu Z."/>
        </authorList>
    </citation>
    <scope>NUCLEOTIDE SEQUENCE [LARGE SCALE GENOMIC DNA]</scope>
    <source>
        <strain evidence="1 2">GZAAS20.1005</strain>
    </source>
</reference>
<gene>
    <name evidence="1" type="ORF">SI65_00978</name>
</gene>
<dbReference type="EMBL" id="JXNT01000001">
    <property type="protein sequence ID" value="ODM23389.1"/>
    <property type="molecule type" value="Genomic_DNA"/>
</dbReference>
<protein>
    <submittedName>
        <fullName evidence="1">Uncharacterized protein</fullName>
    </submittedName>
</protein>
<accession>A0A1E3BR11</accession>
<evidence type="ECO:0000313" key="1">
    <source>
        <dbReference type="EMBL" id="ODM23389.1"/>
    </source>
</evidence>
<evidence type="ECO:0000313" key="2">
    <source>
        <dbReference type="Proteomes" id="UP000094569"/>
    </source>
</evidence>
<name>A0A1E3BR11_ASPCR</name>
<proteinExistence type="predicted"/>
<dbReference type="VEuPathDB" id="FungiDB:SI65_00978"/>
<sequence>MQFALAEHRFYLTQTDRAPGGTKWPRGFEKCNQTVYETYGKHQPSGRFGLGGIRVFAQLYRLEPGDELQEILDVPDFYPRRVAVTIRYSDFWFWESNTPLHIDATWVNEIRLPDSVTYFTKWFFERRDGAILTARKEDISVSTWTGSSILGGQRWTGGDCPPRPCPNLDVPRDFVQPSPPFTQTDSINLRNLQSANVSLDTPAAEAWRAMQQYYESAYQGTTRFDDE</sequence>
<dbReference type="AlphaFoldDB" id="A0A1E3BR11"/>
<dbReference type="STRING" id="573508.A0A1E3BR11"/>
<keyword evidence="2" id="KW-1185">Reference proteome</keyword>
<comment type="caution">
    <text evidence="1">The sequence shown here is derived from an EMBL/GenBank/DDBJ whole genome shotgun (WGS) entry which is preliminary data.</text>
</comment>
<organism evidence="1 2">
    <name type="scientific">Aspergillus cristatus</name>
    <name type="common">Chinese Fuzhuan brick tea-fermentation fungus</name>
    <name type="synonym">Eurotium cristatum</name>
    <dbReference type="NCBI Taxonomy" id="573508"/>
    <lineage>
        <taxon>Eukaryota</taxon>
        <taxon>Fungi</taxon>
        <taxon>Dikarya</taxon>
        <taxon>Ascomycota</taxon>
        <taxon>Pezizomycotina</taxon>
        <taxon>Eurotiomycetes</taxon>
        <taxon>Eurotiomycetidae</taxon>
        <taxon>Eurotiales</taxon>
        <taxon>Aspergillaceae</taxon>
        <taxon>Aspergillus</taxon>
        <taxon>Aspergillus subgen. Aspergillus</taxon>
    </lineage>
</organism>
<dbReference type="Proteomes" id="UP000094569">
    <property type="component" value="Unassembled WGS sequence"/>
</dbReference>